<dbReference type="InterPro" id="IPR051310">
    <property type="entry name" value="MCP_chemotaxis"/>
</dbReference>
<organism evidence="8 9">
    <name type="scientific">Rhizomicrobium electricum</name>
    <dbReference type="NCBI Taxonomy" id="480070"/>
    <lineage>
        <taxon>Bacteria</taxon>
        <taxon>Pseudomonadati</taxon>
        <taxon>Pseudomonadota</taxon>
        <taxon>Alphaproteobacteria</taxon>
        <taxon>Micropepsales</taxon>
        <taxon>Micropepsaceae</taxon>
        <taxon>Rhizomicrobium</taxon>
    </lineage>
</organism>
<dbReference type="SUPFAM" id="SSF58104">
    <property type="entry name" value="Methyl-accepting chemotaxis protein (MCP) signaling domain"/>
    <property type="match status" value="1"/>
</dbReference>
<dbReference type="Pfam" id="PF00015">
    <property type="entry name" value="MCPsignal"/>
    <property type="match status" value="1"/>
</dbReference>
<dbReference type="InterPro" id="IPR004089">
    <property type="entry name" value="MCPsignal_dom"/>
</dbReference>
<dbReference type="InterPro" id="IPR024478">
    <property type="entry name" value="HlyB_4HB_MCP"/>
</dbReference>
<dbReference type="SUPFAM" id="SSF158472">
    <property type="entry name" value="HAMP domain-like"/>
    <property type="match status" value="1"/>
</dbReference>
<evidence type="ECO:0000259" key="6">
    <source>
        <dbReference type="PROSITE" id="PS50111"/>
    </source>
</evidence>
<feature type="transmembrane region" description="Helical" evidence="5">
    <location>
        <begin position="14"/>
        <end position="33"/>
    </location>
</feature>
<dbReference type="PANTHER" id="PTHR43531:SF11">
    <property type="entry name" value="METHYL-ACCEPTING CHEMOTAXIS PROTEIN 3"/>
    <property type="match status" value="1"/>
</dbReference>
<dbReference type="Pfam" id="PF12729">
    <property type="entry name" value="4HB_MCP_1"/>
    <property type="match status" value="1"/>
</dbReference>
<sequence>MFVGIKDLSVSKKVIGAFALVLIATIGLGFFSVGRLSLVNQKAADIRDNWLPATRELGEIKYITMRYRQRQAVYLMLTSDTEREKERSNMAALRTEFDEAYKKYEATIDTDEEREIAKAINAAWQSYLARETSLFGDQQSKGSAAAFEDYKTTSKDLFDVVRNAIATDIKFNAEHGATAAADAQKTFKQAQVLIYGALAIALALGLGCGFALIRSVSKPLSNMTDAMGELANGNLDAHVPHADQHDEIGQLAGAMTAFKNQLAAAERSKAEQTKVIVSSIGKGLDQLAQGDLTHRISTDLTGPFAKLKEDFNNAMEHLEHTMQNVLSSTSQIATGAGEVSQAADDLAHRTEKQAASLEETAAALEEITATVKKTAQNARDASATVAEAKKAAEEGGRVVDTAVKAMDAIADSSKQITDIISVIDEIAFQTNLLALNAGVEAARAGEAGRGFAVVASEVRALAQRSSEAAKQIKMLIGTSGEHVGTGVKLVGESGRALRHIIDQVLHINALVTEMTNASEQQSAGLEQVNSAVGQMDQVTQQNAAMVEESTAASRSLAGETHKLNEIVSFFEVRQADHSNKSVHPVERFVTKANARNPLPQRTSSPRPAPRATAMAAVQTADEDWAEF</sequence>
<evidence type="ECO:0000256" key="2">
    <source>
        <dbReference type="ARBA" id="ARBA00029447"/>
    </source>
</evidence>
<keyword evidence="3" id="KW-0807">Transducer</keyword>
<feature type="domain" description="Methyl-accepting transducer" evidence="6">
    <location>
        <begin position="328"/>
        <end position="557"/>
    </location>
</feature>
<name>A0ABP3P6G8_9PROT</name>
<accession>A0ABP3P6G8</accession>
<dbReference type="CDD" id="cd06225">
    <property type="entry name" value="HAMP"/>
    <property type="match status" value="1"/>
</dbReference>
<comment type="caution">
    <text evidence="8">The sequence shown here is derived from an EMBL/GenBank/DDBJ whole genome shotgun (WGS) entry which is preliminary data.</text>
</comment>
<evidence type="ECO:0000256" key="3">
    <source>
        <dbReference type="PROSITE-ProRule" id="PRU00284"/>
    </source>
</evidence>
<evidence type="ECO:0000256" key="1">
    <source>
        <dbReference type="ARBA" id="ARBA00022500"/>
    </source>
</evidence>
<keyword evidence="5" id="KW-0472">Membrane</keyword>
<dbReference type="CDD" id="cd19411">
    <property type="entry name" value="MCP2201-like_sensor"/>
    <property type="match status" value="1"/>
</dbReference>
<dbReference type="CDD" id="cd11386">
    <property type="entry name" value="MCP_signal"/>
    <property type="match status" value="1"/>
</dbReference>
<dbReference type="Proteomes" id="UP001499951">
    <property type="component" value="Unassembled WGS sequence"/>
</dbReference>
<feature type="domain" description="HAMP" evidence="7">
    <location>
        <begin position="214"/>
        <end position="267"/>
    </location>
</feature>
<dbReference type="RefSeq" id="WP_166932044.1">
    <property type="nucleotide sequence ID" value="NZ_BAAADD010000002.1"/>
</dbReference>
<dbReference type="InterPro" id="IPR003660">
    <property type="entry name" value="HAMP_dom"/>
</dbReference>
<evidence type="ECO:0000256" key="5">
    <source>
        <dbReference type="SAM" id="Phobius"/>
    </source>
</evidence>
<dbReference type="PANTHER" id="PTHR43531">
    <property type="entry name" value="PROTEIN ICFG"/>
    <property type="match status" value="1"/>
</dbReference>
<comment type="similarity">
    <text evidence="2">Belongs to the methyl-accepting chemotaxis (MCP) protein family.</text>
</comment>
<evidence type="ECO:0000256" key="4">
    <source>
        <dbReference type="SAM" id="MobiDB-lite"/>
    </source>
</evidence>
<keyword evidence="9" id="KW-1185">Reference proteome</keyword>
<reference evidence="9" key="1">
    <citation type="journal article" date="2019" name="Int. J. Syst. Evol. Microbiol.">
        <title>The Global Catalogue of Microorganisms (GCM) 10K type strain sequencing project: providing services to taxonomists for standard genome sequencing and annotation.</title>
        <authorList>
            <consortium name="The Broad Institute Genomics Platform"/>
            <consortium name="The Broad Institute Genome Sequencing Center for Infectious Disease"/>
            <person name="Wu L."/>
            <person name="Ma J."/>
        </authorList>
    </citation>
    <scope>NUCLEOTIDE SEQUENCE [LARGE SCALE GENOMIC DNA]</scope>
    <source>
        <strain evidence="9">JCM 15089</strain>
    </source>
</reference>
<evidence type="ECO:0000313" key="8">
    <source>
        <dbReference type="EMBL" id="GAA0561295.1"/>
    </source>
</evidence>
<dbReference type="Pfam" id="PF00672">
    <property type="entry name" value="HAMP"/>
    <property type="match status" value="1"/>
</dbReference>
<gene>
    <name evidence="8" type="ORF">GCM10008942_07140</name>
</gene>
<dbReference type="SMART" id="SM00304">
    <property type="entry name" value="HAMP"/>
    <property type="match status" value="2"/>
</dbReference>
<feature type="domain" description="HAMP" evidence="7">
    <location>
        <begin position="277"/>
        <end position="323"/>
    </location>
</feature>
<evidence type="ECO:0000259" key="7">
    <source>
        <dbReference type="PROSITE" id="PS50885"/>
    </source>
</evidence>
<dbReference type="Gene3D" id="6.10.340.10">
    <property type="match status" value="1"/>
</dbReference>
<proteinExistence type="inferred from homology"/>
<dbReference type="PROSITE" id="PS50111">
    <property type="entry name" value="CHEMOTAXIS_TRANSDUC_2"/>
    <property type="match status" value="1"/>
</dbReference>
<dbReference type="Gene3D" id="1.10.287.950">
    <property type="entry name" value="Methyl-accepting chemotaxis protein"/>
    <property type="match status" value="1"/>
</dbReference>
<keyword evidence="5" id="KW-0812">Transmembrane</keyword>
<dbReference type="InterPro" id="IPR047347">
    <property type="entry name" value="YvaQ-like_sensor"/>
</dbReference>
<feature type="compositionally biased region" description="Low complexity" evidence="4">
    <location>
        <begin position="599"/>
        <end position="619"/>
    </location>
</feature>
<dbReference type="SMART" id="SM00283">
    <property type="entry name" value="MA"/>
    <property type="match status" value="1"/>
</dbReference>
<keyword evidence="1" id="KW-0145">Chemotaxis</keyword>
<keyword evidence="5" id="KW-1133">Transmembrane helix</keyword>
<evidence type="ECO:0000313" key="9">
    <source>
        <dbReference type="Proteomes" id="UP001499951"/>
    </source>
</evidence>
<feature type="region of interest" description="Disordered" evidence="4">
    <location>
        <begin position="593"/>
        <end position="627"/>
    </location>
</feature>
<dbReference type="EMBL" id="BAAADD010000002">
    <property type="protein sequence ID" value="GAA0561295.1"/>
    <property type="molecule type" value="Genomic_DNA"/>
</dbReference>
<feature type="transmembrane region" description="Helical" evidence="5">
    <location>
        <begin position="192"/>
        <end position="213"/>
    </location>
</feature>
<dbReference type="PROSITE" id="PS50885">
    <property type="entry name" value="HAMP"/>
    <property type="match status" value="2"/>
</dbReference>
<protein>
    <submittedName>
        <fullName evidence="8">Methyl-accepting chemotaxis protein</fullName>
    </submittedName>
</protein>